<dbReference type="PANTHER" id="PTHR31591">
    <property type="entry name" value="UPF0613 PROTEIN PB24D3.06C"/>
    <property type="match status" value="1"/>
</dbReference>
<sequence length="299" mass="32503">MSHSDPPFLVTVHPYPSPTPRSYAYELGAPSSARRNALVFIGGLGDGPHTVPYIRSIAKKLEAAADLSYSVFEIRLTSSFAGFGFSSLKKDVQEISALVKYLRSIGKQKVVLMGHSTGCQDCVEYADENYQNEPVDGSIMQGTVSDKEAISKIMSKEEQEASVAFAAQLIASGRANDIMPRDKLPSDFTTPVTAYRWHSLAGVGGDDDFFSSDLPDEKLAAVWGRFSKPVLILPSAEDEHVPKSIDVEKMIGKWKTFCAPGIASELSGLIPGASHTVPQSESQKWISEQVAAFLQQLEK</sequence>
<name>A0AA38VUY1_9PEZI</name>
<keyword evidence="1" id="KW-0328">Glycosyltransferase</keyword>
<dbReference type="Proteomes" id="UP001174694">
    <property type="component" value="Unassembled WGS sequence"/>
</dbReference>
<comment type="caution">
    <text evidence="1">The sequence shown here is derived from an EMBL/GenBank/DDBJ whole genome shotgun (WGS) entry which is preliminary data.</text>
</comment>
<dbReference type="Pfam" id="PF08538">
    <property type="entry name" value="DUF1749"/>
    <property type="match status" value="1"/>
</dbReference>
<dbReference type="InterPro" id="IPR029058">
    <property type="entry name" value="AB_hydrolase_fold"/>
</dbReference>
<dbReference type="InterPro" id="IPR013744">
    <property type="entry name" value="SidJ"/>
</dbReference>
<keyword evidence="1" id="KW-0808">Transferase</keyword>
<accession>A0AA38VUY1</accession>
<reference evidence="1" key="1">
    <citation type="submission" date="2022-07" db="EMBL/GenBank/DDBJ databases">
        <title>Fungi with potential for degradation of polypropylene.</title>
        <authorList>
            <person name="Gostincar C."/>
        </authorList>
    </citation>
    <scope>NUCLEOTIDE SEQUENCE</scope>
    <source>
        <strain evidence="1">EXF-13308</strain>
    </source>
</reference>
<dbReference type="PANTHER" id="PTHR31591:SF7">
    <property type="entry name" value="DUF1749-DOMAIN-CONTAINING PROTEIN"/>
    <property type="match status" value="1"/>
</dbReference>
<gene>
    <name evidence="1" type="ORF">NKR23_g2456</name>
</gene>
<proteinExistence type="predicted"/>
<evidence type="ECO:0000313" key="2">
    <source>
        <dbReference type="Proteomes" id="UP001174694"/>
    </source>
</evidence>
<organism evidence="1 2">
    <name type="scientific">Pleurostoma richardsiae</name>
    <dbReference type="NCBI Taxonomy" id="41990"/>
    <lineage>
        <taxon>Eukaryota</taxon>
        <taxon>Fungi</taxon>
        <taxon>Dikarya</taxon>
        <taxon>Ascomycota</taxon>
        <taxon>Pezizomycotina</taxon>
        <taxon>Sordariomycetes</taxon>
        <taxon>Sordariomycetidae</taxon>
        <taxon>Calosphaeriales</taxon>
        <taxon>Pleurostomataceae</taxon>
        <taxon>Pleurostoma</taxon>
    </lineage>
</organism>
<evidence type="ECO:0000313" key="1">
    <source>
        <dbReference type="EMBL" id="KAJ9154734.1"/>
    </source>
</evidence>
<dbReference type="Gene3D" id="3.40.50.1820">
    <property type="entry name" value="alpha/beta hydrolase"/>
    <property type="match status" value="1"/>
</dbReference>
<dbReference type="GO" id="GO:0016757">
    <property type="term" value="F:glycosyltransferase activity"/>
    <property type="evidence" value="ECO:0007669"/>
    <property type="project" value="UniProtKB-KW"/>
</dbReference>
<dbReference type="SUPFAM" id="SSF53474">
    <property type="entry name" value="alpha/beta-Hydrolases"/>
    <property type="match status" value="1"/>
</dbReference>
<keyword evidence="2" id="KW-1185">Reference proteome</keyword>
<dbReference type="EMBL" id="JANBVO010000004">
    <property type="protein sequence ID" value="KAJ9154734.1"/>
    <property type="molecule type" value="Genomic_DNA"/>
</dbReference>
<protein>
    <submittedName>
        <fullName evidence="1">Dolichol-phosphate mannosyltransferase</fullName>
    </submittedName>
</protein>
<dbReference type="AlphaFoldDB" id="A0AA38VUY1"/>